<proteinExistence type="predicted"/>
<accession>A0A1G1WJ84</accession>
<reference evidence="1 2" key="1">
    <citation type="journal article" date="2016" name="Nat. Commun.">
        <title>Thousands of microbial genomes shed light on interconnected biogeochemical processes in an aquifer system.</title>
        <authorList>
            <person name="Anantharaman K."/>
            <person name="Brown C.T."/>
            <person name="Hug L.A."/>
            <person name="Sharon I."/>
            <person name="Castelle C.J."/>
            <person name="Probst A.J."/>
            <person name="Thomas B.C."/>
            <person name="Singh A."/>
            <person name="Wilkins M.J."/>
            <person name="Karaoz U."/>
            <person name="Brodie E.L."/>
            <person name="Williams K.H."/>
            <person name="Hubbard S.S."/>
            <person name="Banfield J.F."/>
        </authorList>
    </citation>
    <scope>NUCLEOTIDE SEQUENCE [LARGE SCALE GENOMIC DNA]</scope>
</reference>
<protein>
    <submittedName>
        <fullName evidence="1">Uncharacterized protein</fullName>
    </submittedName>
</protein>
<dbReference type="Gene3D" id="3.30.460.40">
    <property type="match status" value="1"/>
</dbReference>
<comment type="caution">
    <text evidence="1">The sequence shown here is derived from an EMBL/GenBank/DDBJ whole genome shotgun (WGS) entry which is preliminary data.</text>
</comment>
<organism evidence="1 2">
    <name type="scientific">Candidatus Woykebacteria bacterium RBG_19FT_COMBO_43_10</name>
    <dbReference type="NCBI Taxonomy" id="1802598"/>
    <lineage>
        <taxon>Bacteria</taxon>
        <taxon>Candidatus Woykeibacteriota</taxon>
    </lineage>
</organism>
<evidence type="ECO:0000313" key="2">
    <source>
        <dbReference type="Proteomes" id="UP000176645"/>
    </source>
</evidence>
<dbReference type="EMBL" id="MHCU01000023">
    <property type="protein sequence ID" value="OGY27776.1"/>
    <property type="molecule type" value="Genomic_DNA"/>
</dbReference>
<dbReference type="AlphaFoldDB" id="A0A1G1WJ84"/>
<name>A0A1G1WJ84_9BACT</name>
<dbReference type="Proteomes" id="UP000176645">
    <property type="component" value="Unassembled WGS sequence"/>
</dbReference>
<sequence length="68" mass="7691">MTNGNQQTQISNSLKLFTYITKSCNSEYRIVGSVLLAAYFNNVFREVHDTDILIDEKGTVILMFTLLG</sequence>
<evidence type="ECO:0000313" key="1">
    <source>
        <dbReference type="EMBL" id="OGY27776.1"/>
    </source>
</evidence>
<gene>
    <name evidence="1" type="ORF">A2Z42_02660</name>
</gene>